<evidence type="ECO:0000256" key="6">
    <source>
        <dbReference type="ARBA" id="ARBA00023180"/>
    </source>
</evidence>
<keyword evidence="7" id="KW-0966">Cell projection</keyword>
<evidence type="ECO:0000256" key="4">
    <source>
        <dbReference type="ARBA" id="ARBA00022989"/>
    </source>
</evidence>
<keyword evidence="6" id="KW-0325">Glycoprotein</keyword>
<dbReference type="GO" id="GO:0005262">
    <property type="term" value="F:calcium channel activity"/>
    <property type="evidence" value="ECO:0007669"/>
    <property type="project" value="TreeGrafter"/>
</dbReference>
<comment type="similarity">
    <text evidence="2">Belongs to the polycystin family.</text>
</comment>
<evidence type="ECO:0000256" key="5">
    <source>
        <dbReference type="ARBA" id="ARBA00023136"/>
    </source>
</evidence>
<evidence type="ECO:0000256" key="3">
    <source>
        <dbReference type="ARBA" id="ARBA00022692"/>
    </source>
</evidence>
<evidence type="ECO:0000256" key="1">
    <source>
        <dbReference type="ARBA" id="ARBA00004272"/>
    </source>
</evidence>
<dbReference type="GO" id="GO:0060170">
    <property type="term" value="C:ciliary membrane"/>
    <property type="evidence" value="ECO:0007669"/>
    <property type="project" value="UniProtKB-SubCell"/>
</dbReference>
<name>A0A183GQ52_HELPZ</name>
<dbReference type="AlphaFoldDB" id="A0A183GQ52"/>
<evidence type="ECO:0000313" key="12">
    <source>
        <dbReference type="Proteomes" id="UP000050761"/>
    </source>
</evidence>
<reference evidence="13" key="2">
    <citation type="submission" date="2019-09" db="UniProtKB">
        <authorList>
            <consortium name="WormBaseParasite"/>
        </authorList>
    </citation>
    <scope>IDENTIFICATION</scope>
</reference>
<sequence>MAMLGRKSLLVADITKRSKETSCFRILLLLPELMTEKIYGTIAVYGAGGYLLRLPLDNKSEAADLIAGVKANRWIDRGSRAVMIDFTMFNANVNLFSIARMLLELPASGGVLPSYVFYTYNLLRYHGTYGTVLAILEGILVGFIIYYIVEELIELIRVRLRYFSSFWNIVDIVLLSLCCIEIYLEYNRTKVAAERINEVLENGLTDAPFDDVVATQEVFNNIAAVILFLAWIKVGIDVRVMTLLPSHVKCGHTIPAYPRDIEPLPDDIALEVILMPSTTRPSQHYVLSPLHRAYDSLVAGPHFTTDRMAAV</sequence>
<dbReference type="EMBL" id="UZAH01036909">
    <property type="protein sequence ID" value="VDP47479.1"/>
    <property type="molecule type" value="Genomic_DNA"/>
</dbReference>
<evidence type="ECO:0000256" key="8">
    <source>
        <dbReference type="SAM" id="Phobius"/>
    </source>
</evidence>
<evidence type="ECO:0000259" key="10">
    <source>
        <dbReference type="Pfam" id="PF20519"/>
    </source>
</evidence>
<evidence type="ECO:0000256" key="7">
    <source>
        <dbReference type="ARBA" id="ARBA00023273"/>
    </source>
</evidence>
<dbReference type="WBParaSite" id="HPBE_0002482201-mRNA-1">
    <property type="protein sequence ID" value="HPBE_0002482201-mRNA-1"/>
    <property type="gene ID" value="HPBE_0002482201"/>
</dbReference>
<reference evidence="11 12" key="1">
    <citation type="submission" date="2018-11" db="EMBL/GenBank/DDBJ databases">
        <authorList>
            <consortium name="Pathogen Informatics"/>
        </authorList>
    </citation>
    <scope>NUCLEOTIDE SEQUENCE [LARGE SCALE GENOMIC DNA]</scope>
</reference>
<keyword evidence="4 8" id="KW-1133">Transmembrane helix</keyword>
<evidence type="ECO:0000313" key="11">
    <source>
        <dbReference type="EMBL" id="VDP47479.1"/>
    </source>
</evidence>
<dbReference type="InterPro" id="IPR027359">
    <property type="entry name" value="Volt_channel_dom_sf"/>
</dbReference>
<keyword evidence="12" id="KW-1185">Reference proteome</keyword>
<dbReference type="InterPro" id="IPR046791">
    <property type="entry name" value="Polycystin_dom"/>
</dbReference>
<feature type="transmembrane region" description="Helical" evidence="8">
    <location>
        <begin position="123"/>
        <end position="148"/>
    </location>
</feature>
<feature type="transmembrane region" description="Helical" evidence="8">
    <location>
        <begin position="160"/>
        <end position="184"/>
    </location>
</feature>
<proteinExistence type="inferred from homology"/>
<keyword evidence="3 8" id="KW-0812">Transmembrane</keyword>
<feature type="domain" description="Polycystin cation channel PKD1/PKD2" evidence="9">
    <location>
        <begin position="125"/>
        <end position="234"/>
    </location>
</feature>
<dbReference type="PRINTS" id="PR01433">
    <property type="entry name" value="POLYCYSTIN2"/>
</dbReference>
<dbReference type="Pfam" id="PF20519">
    <property type="entry name" value="Polycystin_dom"/>
    <property type="match status" value="1"/>
</dbReference>
<dbReference type="PANTHER" id="PTHR10877">
    <property type="entry name" value="POLYCYSTIN FAMILY MEMBER"/>
    <property type="match status" value="1"/>
</dbReference>
<dbReference type="InterPro" id="IPR003915">
    <property type="entry name" value="PKD_2"/>
</dbReference>
<dbReference type="Proteomes" id="UP000050761">
    <property type="component" value="Unassembled WGS sequence"/>
</dbReference>
<dbReference type="Gene3D" id="1.20.120.350">
    <property type="entry name" value="Voltage-gated potassium channels. Chain C"/>
    <property type="match status" value="1"/>
</dbReference>
<accession>A0A183GQ52</accession>
<evidence type="ECO:0000256" key="2">
    <source>
        <dbReference type="ARBA" id="ARBA00007200"/>
    </source>
</evidence>
<protein>
    <submittedName>
        <fullName evidence="13">PKD_channel domain-containing protein</fullName>
    </submittedName>
</protein>
<evidence type="ECO:0000259" key="9">
    <source>
        <dbReference type="Pfam" id="PF08016"/>
    </source>
</evidence>
<evidence type="ECO:0000313" key="13">
    <source>
        <dbReference type="WBParaSite" id="HPBE_0002482201-mRNA-1"/>
    </source>
</evidence>
<accession>A0A3P8HM23</accession>
<organism evidence="12 13">
    <name type="scientific">Heligmosomoides polygyrus</name>
    <name type="common">Parasitic roundworm</name>
    <dbReference type="NCBI Taxonomy" id="6339"/>
    <lineage>
        <taxon>Eukaryota</taxon>
        <taxon>Metazoa</taxon>
        <taxon>Ecdysozoa</taxon>
        <taxon>Nematoda</taxon>
        <taxon>Chromadorea</taxon>
        <taxon>Rhabditida</taxon>
        <taxon>Rhabditina</taxon>
        <taxon>Rhabditomorpha</taxon>
        <taxon>Strongyloidea</taxon>
        <taxon>Heligmosomidae</taxon>
        <taxon>Heligmosomoides</taxon>
    </lineage>
</organism>
<gene>
    <name evidence="11" type="ORF">HPBE_LOCUS24821</name>
</gene>
<dbReference type="GO" id="GO:0050982">
    <property type="term" value="P:detection of mechanical stimulus"/>
    <property type="evidence" value="ECO:0007669"/>
    <property type="project" value="TreeGrafter"/>
</dbReference>
<dbReference type="GO" id="GO:0005509">
    <property type="term" value="F:calcium ion binding"/>
    <property type="evidence" value="ECO:0007669"/>
    <property type="project" value="InterPro"/>
</dbReference>
<feature type="domain" description="Polycystin" evidence="10">
    <location>
        <begin position="31"/>
        <end position="122"/>
    </location>
</feature>
<keyword evidence="5 8" id="KW-0472">Membrane</keyword>
<comment type="subcellular location">
    <subcellularLocation>
        <location evidence="1">Cell projection</location>
        <location evidence="1">Cilium membrane</location>
        <topology evidence="1">Multi-pass membrane protein</topology>
    </subcellularLocation>
</comment>
<dbReference type="PANTHER" id="PTHR10877:SF183">
    <property type="entry name" value="AT14535P-RELATED"/>
    <property type="match status" value="1"/>
</dbReference>
<dbReference type="OrthoDB" id="444119at2759"/>
<dbReference type="InterPro" id="IPR013122">
    <property type="entry name" value="PKD1_2_channel"/>
</dbReference>
<dbReference type="InterPro" id="IPR051223">
    <property type="entry name" value="Polycystin"/>
</dbReference>
<feature type="transmembrane region" description="Helical" evidence="8">
    <location>
        <begin position="218"/>
        <end position="236"/>
    </location>
</feature>
<dbReference type="Pfam" id="PF08016">
    <property type="entry name" value="PKD_channel"/>
    <property type="match status" value="1"/>
</dbReference>